<comment type="caution">
    <text evidence="7">The sequence shown here is derived from an EMBL/GenBank/DDBJ whole genome shotgun (WGS) entry which is preliminary data.</text>
</comment>
<gene>
    <name evidence="7" type="primary">hddC</name>
    <name evidence="7" type="ORF">WY13_00549</name>
</gene>
<dbReference type="InterPro" id="IPR050486">
    <property type="entry name" value="Mannose-1P_guanyltransferase"/>
</dbReference>
<dbReference type="RefSeq" id="WP_063554164.1">
    <property type="nucleotide sequence ID" value="NZ_LITT01000005.1"/>
</dbReference>
<feature type="domain" description="Nucleotidyl transferase" evidence="5">
    <location>
        <begin position="2"/>
        <end position="232"/>
    </location>
</feature>
<feature type="domain" description="EIF2B subunit epsilon/gamma LbH" evidence="6">
    <location>
        <begin position="252"/>
        <end position="345"/>
    </location>
</feature>
<dbReference type="GO" id="GO:0016779">
    <property type="term" value="F:nucleotidyltransferase activity"/>
    <property type="evidence" value="ECO:0007669"/>
    <property type="project" value="UniProtKB-KW"/>
</dbReference>
<dbReference type="SUPFAM" id="SSF51161">
    <property type="entry name" value="Trimeric LpxA-like enzymes"/>
    <property type="match status" value="1"/>
</dbReference>
<dbReference type="InterPro" id="IPR005835">
    <property type="entry name" value="NTP_transferase_dom"/>
</dbReference>
<organism evidence="7 8">
    <name type="scientific">Clostridium ljungdahlii</name>
    <dbReference type="NCBI Taxonomy" id="1538"/>
    <lineage>
        <taxon>Bacteria</taxon>
        <taxon>Bacillati</taxon>
        <taxon>Bacillota</taxon>
        <taxon>Clostridia</taxon>
        <taxon>Eubacteriales</taxon>
        <taxon>Clostridiaceae</taxon>
        <taxon>Clostridium</taxon>
    </lineage>
</organism>
<dbReference type="PANTHER" id="PTHR22572">
    <property type="entry name" value="SUGAR-1-PHOSPHATE GUANYL TRANSFERASE"/>
    <property type="match status" value="1"/>
</dbReference>
<dbReference type="PATRIC" id="fig|1538.10.peg.1045"/>
<dbReference type="Gene3D" id="3.90.550.10">
    <property type="entry name" value="Spore Coat Polysaccharide Biosynthesis Protein SpsA, Chain A"/>
    <property type="match status" value="1"/>
</dbReference>
<proteinExistence type="predicted"/>
<keyword evidence="2" id="KW-0963">Cytoplasm</keyword>
<evidence type="ECO:0000313" key="8">
    <source>
        <dbReference type="Proteomes" id="UP000077407"/>
    </source>
</evidence>
<dbReference type="Pfam" id="PF25084">
    <property type="entry name" value="LbH_EIF2B"/>
    <property type="match status" value="1"/>
</dbReference>
<dbReference type="CDD" id="cd04181">
    <property type="entry name" value="NTP_transferase"/>
    <property type="match status" value="1"/>
</dbReference>
<keyword evidence="7" id="KW-0808">Transferase</keyword>
<sequence>MKALLLAGGKGTRLRPLTDKLPKPMVPIMGKPLIERTILKLKESGVSEIVISTCYKSDYIENYLGDGKKYGLKIHYISEDLPLGTGGAIKNAESFFDDTFIIMNSDIVHNLCYSDFIKFHREKKASVSIAMTGVKDPSQYGVIEFDEDNYIKAFKEKPKEGETNSKWINAGVYIFEPEVLKEIPEKEIVSIEKDTYPLLLNKSYKIAAYKYTDYWIDIGTIKKYIKAHVDILYSNCNKLMKTKNLTNKSSIIFKNKSVKIHPSVKIIGPVFIGEDCSIEANSQIGPYVVLGNNCHIGTSCNVSKSVLWDRINVHENVNLTNSVVASDCTIEKYCNITNSAYVSNNYNNNLLAI</sequence>
<evidence type="ECO:0000259" key="6">
    <source>
        <dbReference type="Pfam" id="PF25084"/>
    </source>
</evidence>
<dbReference type="EMBL" id="LITT01000005">
    <property type="protein sequence ID" value="OAA91584.1"/>
    <property type="molecule type" value="Genomic_DNA"/>
</dbReference>
<evidence type="ECO:0000256" key="3">
    <source>
        <dbReference type="ARBA" id="ARBA00022540"/>
    </source>
</evidence>
<evidence type="ECO:0000256" key="4">
    <source>
        <dbReference type="ARBA" id="ARBA00022917"/>
    </source>
</evidence>
<dbReference type="InterPro" id="IPR029044">
    <property type="entry name" value="Nucleotide-diphossugar_trans"/>
</dbReference>
<dbReference type="SUPFAM" id="SSF53448">
    <property type="entry name" value="Nucleotide-diphospho-sugar transferases"/>
    <property type="match status" value="1"/>
</dbReference>
<evidence type="ECO:0000313" key="7">
    <source>
        <dbReference type="EMBL" id="OAA91584.1"/>
    </source>
</evidence>
<keyword evidence="4" id="KW-0648">Protein biosynthesis</keyword>
<dbReference type="InterPro" id="IPR011004">
    <property type="entry name" value="Trimer_LpxA-like_sf"/>
</dbReference>
<accession>A0A166S3L3</accession>
<keyword evidence="7" id="KW-0548">Nucleotidyltransferase</keyword>
<dbReference type="Proteomes" id="UP000077407">
    <property type="component" value="Unassembled WGS sequence"/>
</dbReference>
<dbReference type="OrthoDB" id="9803871at2"/>
<evidence type="ECO:0000256" key="1">
    <source>
        <dbReference type="ARBA" id="ARBA00004514"/>
    </source>
</evidence>
<dbReference type="InterPro" id="IPR056764">
    <property type="entry name" value="LbH_EIF2B3/5"/>
</dbReference>
<dbReference type="Gene3D" id="2.160.10.10">
    <property type="entry name" value="Hexapeptide repeat proteins"/>
    <property type="match status" value="1"/>
</dbReference>
<evidence type="ECO:0000259" key="5">
    <source>
        <dbReference type="Pfam" id="PF00483"/>
    </source>
</evidence>
<reference evidence="7 8" key="1">
    <citation type="journal article" date="2015" name="Biotechnol. Bioeng.">
        <title>Genome sequence and phenotypic characterization of Caulobacter segnis.</title>
        <authorList>
            <person name="Patel S."/>
            <person name="Fletcher B."/>
            <person name="Scott D.C."/>
            <person name="Ely B."/>
        </authorList>
    </citation>
    <scope>NUCLEOTIDE SEQUENCE [LARGE SCALE GENOMIC DNA]</scope>
    <source>
        <strain evidence="7 8">ERI-2</strain>
    </source>
</reference>
<dbReference type="EC" id="2.7.7.71" evidence="7"/>
<keyword evidence="3" id="KW-0396">Initiation factor</keyword>
<name>A0A166S3L3_9CLOT</name>
<protein>
    <submittedName>
        <fullName evidence="7">D-glycero-alpha-D-manno-heptose 1-phosphate guanylyltransferase</fullName>
        <ecNumber evidence="7">2.7.7.71</ecNumber>
    </submittedName>
</protein>
<dbReference type="Pfam" id="PF00483">
    <property type="entry name" value="NTP_transferase"/>
    <property type="match status" value="1"/>
</dbReference>
<evidence type="ECO:0000256" key="2">
    <source>
        <dbReference type="ARBA" id="ARBA00022490"/>
    </source>
</evidence>
<dbReference type="AlphaFoldDB" id="A0A166S3L3"/>
<comment type="subcellular location">
    <subcellularLocation>
        <location evidence="1">Cytoplasm</location>
        <location evidence="1">Cytosol</location>
    </subcellularLocation>
</comment>